<feature type="domain" description="Lsr2 dimerization" evidence="2">
    <location>
        <begin position="1"/>
        <end position="58"/>
    </location>
</feature>
<dbReference type="EMBL" id="CP041150">
    <property type="protein sequence ID" value="QDF72256.1"/>
    <property type="molecule type" value="Genomic_DNA"/>
</dbReference>
<sequence>MAKRVTITLVDDLDGVAHADETIEFELDSVSYAIDLSSRNAERLRHELSMWIDRARRVRSEAALRGRQPSPPRRTTTDRLRGKAIREWAQRNGHQIAAHGRISAEIIEAYQRNTNLTGQIKLPLR</sequence>
<protein>
    <submittedName>
        <fullName evidence="5">Lsr2 family protein</fullName>
    </submittedName>
    <submittedName>
        <fullName evidence="4">Nucleoid-associated protein Lsr2</fullName>
    </submittedName>
</protein>
<keyword evidence="1" id="KW-0238">DNA-binding</keyword>
<evidence type="ECO:0000256" key="1">
    <source>
        <dbReference type="ARBA" id="ARBA00023125"/>
    </source>
</evidence>
<proteinExistence type="predicted"/>
<dbReference type="InterPro" id="IPR055370">
    <property type="entry name" value="Lsr2_DNA-bd"/>
</dbReference>
<dbReference type="InterPro" id="IPR036625">
    <property type="entry name" value="E3-bd_dom_sf"/>
</dbReference>
<organism evidence="4 6">
    <name type="scientific">Mycobacteroides chelonae</name>
    <name type="common">Mycobacterium chelonae</name>
    <dbReference type="NCBI Taxonomy" id="1774"/>
    <lineage>
        <taxon>Bacteria</taxon>
        <taxon>Bacillati</taxon>
        <taxon>Actinomycetota</taxon>
        <taxon>Actinomycetes</taxon>
        <taxon>Mycobacteriales</taxon>
        <taxon>Mycobacteriaceae</taxon>
        <taxon>Mycobacteroides</taxon>
    </lineage>
</organism>
<dbReference type="Gene3D" id="3.30.60.230">
    <property type="entry name" value="Lsr2, dimerization domain"/>
    <property type="match status" value="1"/>
</dbReference>
<dbReference type="Pfam" id="PF11774">
    <property type="entry name" value="Lsr2"/>
    <property type="match status" value="1"/>
</dbReference>
<dbReference type="AlphaFoldDB" id="A0AB73MK14"/>
<dbReference type="InterPro" id="IPR024412">
    <property type="entry name" value="Lsr2_dim_dom"/>
</dbReference>
<evidence type="ECO:0000259" key="2">
    <source>
        <dbReference type="Pfam" id="PF11774"/>
    </source>
</evidence>
<feature type="domain" description="Lsr2 DNA-binding" evidence="3">
    <location>
        <begin position="78"/>
        <end position="111"/>
    </location>
</feature>
<name>A0AB73MK14_MYCCH</name>
<reference evidence="5 7" key="2">
    <citation type="submission" date="2019-06" db="EMBL/GenBank/DDBJ databases">
        <title>Whole geneome sequnce of Mycobacteroides chelonae M77 isolated from bovine milk from Meghalaya, India.</title>
        <authorList>
            <person name="Vise E."/>
            <person name="Das S."/>
            <person name="Garg A."/>
            <person name="Ghatak S."/>
            <person name="Shakuntala I."/>
            <person name="Milton A.A.P."/>
            <person name="Karam A."/>
            <person name="Sanjukta R."/>
            <person name="Puro K."/>
            <person name="Sen A."/>
        </authorList>
    </citation>
    <scope>NUCLEOTIDE SEQUENCE [LARGE SCALE GENOMIC DNA]</scope>
    <source>
        <strain evidence="5 7">M77</strain>
    </source>
</reference>
<dbReference type="Proteomes" id="UP000180113">
    <property type="component" value="Unassembled WGS sequence"/>
</dbReference>
<dbReference type="InterPro" id="IPR042261">
    <property type="entry name" value="Lsr2-like_dimerization"/>
</dbReference>
<evidence type="ECO:0000313" key="7">
    <source>
        <dbReference type="Proteomes" id="UP000317728"/>
    </source>
</evidence>
<dbReference type="Proteomes" id="UP000317728">
    <property type="component" value="Chromosome"/>
</dbReference>
<dbReference type="Gene3D" id="4.10.320.10">
    <property type="entry name" value="E3-binding domain"/>
    <property type="match status" value="1"/>
</dbReference>
<dbReference type="Pfam" id="PF23359">
    <property type="entry name" value="Lsr2_DNA-bd"/>
    <property type="match status" value="1"/>
</dbReference>
<evidence type="ECO:0000313" key="4">
    <source>
        <dbReference type="EMBL" id="OHT51404.1"/>
    </source>
</evidence>
<dbReference type="EMBL" id="MLHW01000009">
    <property type="protein sequence ID" value="OHT51404.1"/>
    <property type="molecule type" value="Genomic_DNA"/>
</dbReference>
<gene>
    <name evidence="4" type="ORF">BKG62_10835</name>
    <name evidence="5" type="ORF">FJK96_20190</name>
</gene>
<evidence type="ECO:0000259" key="3">
    <source>
        <dbReference type="Pfam" id="PF23359"/>
    </source>
</evidence>
<dbReference type="RefSeq" id="WP_030096623.1">
    <property type="nucleotide sequence ID" value="NZ_CP041150.1"/>
</dbReference>
<evidence type="ECO:0000313" key="6">
    <source>
        <dbReference type="Proteomes" id="UP000180113"/>
    </source>
</evidence>
<dbReference type="GO" id="GO:0003677">
    <property type="term" value="F:DNA binding"/>
    <property type="evidence" value="ECO:0007669"/>
    <property type="project" value="UniProtKB-KW"/>
</dbReference>
<accession>A0AB73MK14</accession>
<dbReference type="GO" id="GO:0016746">
    <property type="term" value="F:acyltransferase activity"/>
    <property type="evidence" value="ECO:0007669"/>
    <property type="project" value="InterPro"/>
</dbReference>
<evidence type="ECO:0000313" key="5">
    <source>
        <dbReference type="EMBL" id="QDF72256.1"/>
    </source>
</evidence>
<reference evidence="4 6" key="1">
    <citation type="submission" date="2016-10" db="EMBL/GenBank/DDBJ databases">
        <title>Evaluation of Human, Animal and Environmental Mycobacterium chelonae Isolates by Core Genome Phylogenomic Analysis, Targeted Gene Comparison, and Anti-microbial Susceptibility Patterns: A Tale of Mistaken Identities.</title>
        <authorList>
            <person name="Fogelson S.B."/>
            <person name="Camus A.C."/>
            <person name="Lorenz W."/>
            <person name="Vasireddy R."/>
            <person name="Vasireddy S."/>
            <person name="Smith T."/>
            <person name="Brown-Elliott B.A."/>
            <person name="Wallace R.J.Jr."/>
            <person name="Hasan N.A."/>
            <person name="Reischl U."/>
            <person name="Sanchez S."/>
        </authorList>
    </citation>
    <scope>NUCLEOTIDE SEQUENCE [LARGE SCALE GENOMIC DNA]</scope>
    <source>
        <strain evidence="4 6">42895</strain>
    </source>
</reference>